<evidence type="ECO:0000256" key="2">
    <source>
        <dbReference type="SAM" id="Phobius"/>
    </source>
</evidence>
<reference evidence="3" key="1">
    <citation type="submission" date="2021-03" db="EMBL/GenBank/DDBJ databases">
        <authorList>
            <person name="Palmer J.M."/>
        </authorList>
    </citation>
    <scope>NUCLEOTIDE SEQUENCE</scope>
    <source>
        <strain evidence="3">ARV_011</strain>
    </source>
</reference>
<feature type="transmembrane region" description="Helical" evidence="2">
    <location>
        <begin position="65"/>
        <end position="86"/>
    </location>
</feature>
<keyword evidence="2" id="KW-0812">Transmembrane</keyword>
<name>A0A9P7VAJ4_9ASCO</name>
<dbReference type="PANTHER" id="PTHR31726:SF2">
    <property type="entry name" value="PROTEIN ICE2"/>
    <property type="match status" value="1"/>
</dbReference>
<feature type="transmembrane region" description="Helical" evidence="2">
    <location>
        <begin position="324"/>
        <end position="343"/>
    </location>
</feature>
<feature type="region of interest" description="Disordered" evidence="1">
    <location>
        <begin position="212"/>
        <end position="271"/>
    </location>
</feature>
<sequence>MVFTILEGFCTLLSIQAVGKTINWLTINRSDSWLIVSLIGSGTVTTGAIYFLYRVYLSPFAIDMASLSLLGSVLTMTGGIGLYGIVSGKGSIAESSLLFAYIVRCVYETFPALSDRAVELLSSMFQQASTNLKQDIPNFPPLPSKVSTVIQQVITFLAANLPHSFKTIGEFLIEATQNITVLPSISLIYRIGVFYAATKIIPSLYHESSLLYSTTSSPTSTPPSPLSTPTHIRSRQVSRTILNRDGGSTRSSSMHLTSSNQRTQASSSTNDSESIFLDELNRSKNEDDVLFITPIPSGVRSLSPINTRPTSYARVSPRKRPSSLLKFVYAYSPCIIIAVYTHLMMQYSGELGKELKIWTPWKSANEFTIITHPWQFWNWVNMVTTLVLYTMELIGNHR</sequence>
<gene>
    <name evidence="3" type="ORF">KQ657_004606</name>
</gene>
<dbReference type="OrthoDB" id="5577218at2759"/>
<dbReference type="GO" id="GO:0005789">
    <property type="term" value="C:endoplasmic reticulum membrane"/>
    <property type="evidence" value="ECO:0007669"/>
    <property type="project" value="TreeGrafter"/>
</dbReference>
<dbReference type="GO" id="GO:0000921">
    <property type="term" value="P:septin ring assembly"/>
    <property type="evidence" value="ECO:0007669"/>
    <property type="project" value="TreeGrafter"/>
</dbReference>
<feature type="transmembrane region" description="Helical" evidence="2">
    <location>
        <begin position="376"/>
        <end position="395"/>
    </location>
</feature>
<feature type="compositionally biased region" description="Low complexity" evidence="1">
    <location>
        <begin position="248"/>
        <end position="259"/>
    </location>
</feature>
<dbReference type="GO" id="GO:0097038">
    <property type="term" value="C:perinuclear endoplasmic reticulum"/>
    <property type="evidence" value="ECO:0007669"/>
    <property type="project" value="TreeGrafter"/>
</dbReference>
<accession>A0A9P7VAJ4</accession>
<evidence type="ECO:0000256" key="1">
    <source>
        <dbReference type="SAM" id="MobiDB-lite"/>
    </source>
</evidence>
<dbReference type="RefSeq" id="XP_043049940.1">
    <property type="nucleotide sequence ID" value="XM_043195274.1"/>
</dbReference>
<comment type="caution">
    <text evidence="3">The sequence shown here is derived from an EMBL/GenBank/DDBJ whole genome shotgun (WGS) entry which is preliminary data.</text>
</comment>
<feature type="compositionally biased region" description="Polar residues" evidence="1">
    <location>
        <begin position="260"/>
        <end position="271"/>
    </location>
</feature>
<protein>
    <recommendedName>
        <fullName evidence="5">ICE2-domain-containing protein</fullName>
    </recommendedName>
</protein>
<dbReference type="PANTHER" id="PTHR31726">
    <property type="entry name" value="PROTEIN ICE2"/>
    <property type="match status" value="1"/>
</dbReference>
<dbReference type="InterPro" id="IPR013635">
    <property type="entry name" value="Ice2"/>
</dbReference>
<dbReference type="EMBL" id="JAHMUF010000007">
    <property type="protein sequence ID" value="KAG7194393.1"/>
    <property type="molecule type" value="Genomic_DNA"/>
</dbReference>
<dbReference type="GO" id="GO:0048309">
    <property type="term" value="P:endoplasmic reticulum inheritance"/>
    <property type="evidence" value="ECO:0007669"/>
    <property type="project" value="TreeGrafter"/>
</dbReference>
<feature type="transmembrane region" description="Helical" evidence="2">
    <location>
        <begin position="33"/>
        <end position="53"/>
    </location>
</feature>
<keyword evidence="4" id="KW-1185">Reference proteome</keyword>
<evidence type="ECO:0008006" key="5">
    <source>
        <dbReference type="Google" id="ProtNLM"/>
    </source>
</evidence>
<keyword evidence="2" id="KW-0472">Membrane</keyword>
<organism evidence="3 4">
    <name type="scientific">Scheffersomyces spartinae</name>
    <dbReference type="NCBI Taxonomy" id="45513"/>
    <lineage>
        <taxon>Eukaryota</taxon>
        <taxon>Fungi</taxon>
        <taxon>Dikarya</taxon>
        <taxon>Ascomycota</taxon>
        <taxon>Saccharomycotina</taxon>
        <taxon>Pichiomycetes</taxon>
        <taxon>Debaryomycetaceae</taxon>
        <taxon>Scheffersomyces</taxon>
    </lineage>
</organism>
<dbReference type="GeneID" id="66117980"/>
<dbReference type="AlphaFoldDB" id="A0A9P7VAJ4"/>
<dbReference type="Proteomes" id="UP000790833">
    <property type="component" value="Unassembled WGS sequence"/>
</dbReference>
<evidence type="ECO:0000313" key="3">
    <source>
        <dbReference type="EMBL" id="KAG7194393.1"/>
    </source>
</evidence>
<dbReference type="GO" id="GO:0032541">
    <property type="term" value="C:cortical endoplasmic reticulum"/>
    <property type="evidence" value="ECO:0007669"/>
    <property type="project" value="TreeGrafter"/>
</dbReference>
<dbReference type="Pfam" id="PF08426">
    <property type="entry name" value="ICE2"/>
    <property type="match status" value="1"/>
</dbReference>
<proteinExistence type="predicted"/>
<keyword evidence="2" id="KW-1133">Transmembrane helix</keyword>
<evidence type="ECO:0000313" key="4">
    <source>
        <dbReference type="Proteomes" id="UP000790833"/>
    </source>
</evidence>